<evidence type="ECO:0000313" key="4">
    <source>
        <dbReference type="Proteomes" id="UP000038045"/>
    </source>
</evidence>
<dbReference type="SMART" id="SM00741">
    <property type="entry name" value="SapB"/>
    <property type="match status" value="1"/>
</dbReference>
<keyword evidence="4" id="KW-1185">Reference proteome</keyword>
<sequence>MKFIIITILLGILFTVITGFNPIDDRYLSGVLCSPCKFLFNELRKYIPDVSEASEEVLKENVKEACRDLVGSYPSIDRVCNGIVDDALTRVYNDIISIDKEIDPDKICKEIKMC</sequence>
<reference evidence="5" key="1">
    <citation type="submission" date="2017-02" db="UniProtKB">
        <authorList>
            <consortium name="WormBaseParasite"/>
        </authorList>
    </citation>
    <scope>IDENTIFICATION</scope>
</reference>
<dbReference type="Gene3D" id="1.10.225.10">
    <property type="entry name" value="Saposin-like"/>
    <property type="match status" value="1"/>
</dbReference>
<dbReference type="InterPro" id="IPR011001">
    <property type="entry name" value="Saposin-like"/>
</dbReference>
<name>A0A0N5A424_PARTI</name>
<dbReference type="WBParaSite" id="PTRK_0001637700.1">
    <property type="protein sequence ID" value="PTRK_0001637700.1"/>
    <property type="gene ID" value="PTRK_0001637700"/>
</dbReference>
<evidence type="ECO:0000256" key="1">
    <source>
        <dbReference type="ARBA" id="ARBA00023157"/>
    </source>
</evidence>
<dbReference type="InterPro" id="IPR008139">
    <property type="entry name" value="SaposinB_dom"/>
</dbReference>
<dbReference type="Proteomes" id="UP000038045">
    <property type="component" value="Unplaced"/>
</dbReference>
<proteinExistence type="predicted"/>
<accession>A0A0N5A424</accession>
<evidence type="ECO:0000256" key="2">
    <source>
        <dbReference type="SAM" id="SignalP"/>
    </source>
</evidence>
<feature type="signal peptide" evidence="2">
    <location>
        <begin position="1"/>
        <end position="19"/>
    </location>
</feature>
<evidence type="ECO:0000259" key="3">
    <source>
        <dbReference type="PROSITE" id="PS50015"/>
    </source>
</evidence>
<dbReference type="SUPFAM" id="SSF47862">
    <property type="entry name" value="Saposin"/>
    <property type="match status" value="1"/>
</dbReference>
<protein>
    <submittedName>
        <fullName evidence="5">Saposin B-type domain-containing protein</fullName>
    </submittedName>
</protein>
<keyword evidence="2" id="KW-0732">Signal</keyword>
<dbReference type="AlphaFoldDB" id="A0A0N5A424"/>
<keyword evidence="1" id="KW-1015">Disulfide bond</keyword>
<feature type="domain" description="Saposin B-type" evidence="3">
    <location>
        <begin position="29"/>
        <end position="114"/>
    </location>
</feature>
<dbReference type="PROSITE" id="PS50015">
    <property type="entry name" value="SAP_B"/>
    <property type="match status" value="1"/>
</dbReference>
<organism evidence="4 5">
    <name type="scientific">Parastrongyloides trichosuri</name>
    <name type="common">Possum-specific nematode worm</name>
    <dbReference type="NCBI Taxonomy" id="131310"/>
    <lineage>
        <taxon>Eukaryota</taxon>
        <taxon>Metazoa</taxon>
        <taxon>Ecdysozoa</taxon>
        <taxon>Nematoda</taxon>
        <taxon>Chromadorea</taxon>
        <taxon>Rhabditida</taxon>
        <taxon>Tylenchina</taxon>
        <taxon>Panagrolaimomorpha</taxon>
        <taxon>Strongyloidoidea</taxon>
        <taxon>Strongyloididae</taxon>
        <taxon>Parastrongyloides</taxon>
    </lineage>
</organism>
<evidence type="ECO:0000313" key="5">
    <source>
        <dbReference type="WBParaSite" id="PTRK_0001637700.1"/>
    </source>
</evidence>
<feature type="chain" id="PRO_5005892641" evidence="2">
    <location>
        <begin position="20"/>
        <end position="114"/>
    </location>
</feature>